<evidence type="ECO:0000313" key="3">
    <source>
        <dbReference type="Proteomes" id="UP000198977"/>
    </source>
</evidence>
<organism evidence="2 3">
    <name type="scientific">Sulfitobacter brevis</name>
    <dbReference type="NCBI Taxonomy" id="74348"/>
    <lineage>
        <taxon>Bacteria</taxon>
        <taxon>Pseudomonadati</taxon>
        <taxon>Pseudomonadota</taxon>
        <taxon>Alphaproteobacteria</taxon>
        <taxon>Rhodobacterales</taxon>
        <taxon>Roseobacteraceae</taxon>
        <taxon>Sulfitobacter</taxon>
    </lineage>
</organism>
<dbReference type="EMBL" id="FOMW01000004">
    <property type="protein sequence ID" value="SFE04164.1"/>
    <property type="molecule type" value="Genomic_DNA"/>
</dbReference>
<keyword evidence="3" id="KW-1185">Reference proteome</keyword>
<evidence type="ECO:0000256" key="1">
    <source>
        <dbReference type="SAM" id="Phobius"/>
    </source>
</evidence>
<sequence>MVSYAGPIAPKVTSANVLQKKTGADNNPMTALSKYARLEATGLWRATPEAQRREVIVSVGEATLVISDLKDQALTHWSLAALERANTGKSPAIYHPDGDPSETLELGEGEEQMIEAIETLRRAVNRSRPRPGRLRWVGVLVSVVVVAALALFWLPSAMQDHTLRVVPRVKRAAIGQALLKRIERGSGAVCAEEAGVGALTRLAARLKSARIVVVPAMTQPSLNLPGGLIVLNRSVIEDYEEPDVAAGYVLTELARRSETDPLRDLLRVVGLRENFRLLTTGDIAPDALNTYAEYLLTVPGKPPALATQLARFDAAALRSTPYAYARDITGETVLELIEGDPMNGRLTEPLLSDSDWLQLQSICGG</sequence>
<gene>
    <name evidence="2" type="ORF">SAMN04488523_104294</name>
</gene>
<keyword evidence="1" id="KW-1133">Transmembrane helix</keyword>
<feature type="transmembrane region" description="Helical" evidence="1">
    <location>
        <begin position="136"/>
        <end position="154"/>
    </location>
</feature>
<dbReference type="STRING" id="74348.SAMN04488523_104294"/>
<reference evidence="2 3" key="1">
    <citation type="submission" date="2016-10" db="EMBL/GenBank/DDBJ databases">
        <authorList>
            <person name="de Groot N.N."/>
        </authorList>
    </citation>
    <scope>NUCLEOTIDE SEQUENCE [LARGE SCALE GENOMIC DNA]</scope>
    <source>
        <strain evidence="2 3">DSM 11443</strain>
    </source>
</reference>
<protein>
    <submittedName>
        <fullName evidence="2">Uncharacterized protein</fullName>
    </submittedName>
</protein>
<name>A0A1I1X9V4_9RHOB</name>
<dbReference type="Proteomes" id="UP000198977">
    <property type="component" value="Unassembled WGS sequence"/>
</dbReference>
<dbReference type="AlphaFoldDB" id="A0A1I1X9V4"/>
<keyword evidence="1" id="KW-0812">Transmembrane</keyword>
<keyword evidence="1" id="KW-0472">Membrane</keyword>
<proteinExistence type="predicted"/>
<accession>A0A1I1X9V4</accession>
<evidence type="ECO:0000313" key="2">
    <source>
        <dbReference type="EMBL" id="SFE04164.1"/>
    </source>
</evidence>